<dbReference type="SUPFAM" id="SSF88713">
    <property type="entry name" value="Glycoside hydrolase/deacetylase"/>
    <property type="match status" value="1"/>
</dbReference>
<dbReference type="CDD" id="cd10936">
    <property type="entry name" value="CE4_DAC2"/>
    <property type="match status" value="1"/>
</dbReference>
<keyword evidence="2" id="KW-0812">Transmembrane</keyword>
<dbReference type="InterPro" id="IPR011330">
    <property type="entry name" value="Glyco_hydro/deAcase_b/a-brl"/>
</dbReference>
<evidence type="ECO:0008006" key="5">
    <source>
        <dbReference type="Google" id="ProtNLM"/>
    </source>
</evidence>
<evidence type="ECO:0000313" key="4">
    <source>
        <dbReference type="Proteomes" id="UP000192917"/>
    </source>
</evidence>
<dbReference type="AlphaFoldDB" id="A0A1Y6BL42"/>
<organism evidence="3 4">
    <name type="scientific">Tistlia consotensis USBA 355</name>
    <dbReference type="NCBI Taxonomy" id="560819"/>
    <lineage>
        <taxon>Bacteria</taxon>
        <taxon>Pseudomonadati</taxon>
        <taxon>Pseudomonadota</taxon>
        <taxon>Alphaproteobacteria</taxon>
        <taxon>Rhodospirillales</taxon>
        <taxon>Rhodovibrionaceae</taxon>
        <taxon>Tistlia</taxon>
    </lineage>
</organism>
<gene>
    <name evidence="3" type="ORF">SAMN05428998_104121</name>
</gene>
<reference evidence="3 4" key="1">
    <citation type="submission" date="2017-04" db="EMBL/GenBank/DDBJ databases">
        <authorList>
            <person name="Afonso C.L."/>
            <person name="Miller P.J."/>
            <person name="Scott M.A."/>
            <person name="Spackman E."/>
            <person name="Goraichik I."/>
            <person name="Dimitrov K.M."/>
            <person name="Suarez D.L."/>
            <person name="Swayne D.E."/>
        </authorList>
    </citation>
    <scope>NUCLEOTIDE SEQUENCE [LARGE SCALE GENOMIC DNA]</scope>
    <source>
        <strain evidence="3 4">USBA 355</strain>
    </source>
</reference>
<protein>
    <recommendedName>
        <fullName evidence="5">Divergent polysaccharide deacetylase</fullName>
    </recommendedName>
</protein>
<feature type="region of interest" description="Disordered" evidence="1">
    <location>
        <begin position="61"/>
        <end position="166"/>
    </location>
</feature>
<dbReference type="Proteomes" id="UP000192917">
    <property type="component" value="Unassembled WGS sequence"/>
</dbReference>
<proteinExistence type="predicted"/>
<dbReference type="Gene3D" id="3.20.20.370">
    <property type="entry name" value="Glycoside hydrolase/deacetylase"/>
    <property type="match status" value="1"/>
</dbReference>
<keyword evidence="4" id="KW-1185">Reference proteome</keyword>
<evidence type="ECO:0000256" key="2">
    <source>
        <dbReference type="SAM" id="Phobius"/>
    </source>
</evidence>
<feature type="transmembrane region" description="Helical" evidence="2">
    <location>
        <begin position="26"/>
        <end position="49"/>
    </location>
</feature>
<dbReference type="STRING" id="560819.SAMN05428998_104121"/>
<keyword evidence="2" id="KW-0472">Membrane</keyword>
<feature type="compositionally biased region" description="Low complexity" evidence="1">
    <location>
        <begin position="80"/>
        <end position="105"/>
    </location>
</feature>
<keyword evidence="2" id="KW-1133">Transmembrane helix</keyword>
<feature type="region of interest" description="Disordered" evidence="1">
    <location>
        <begin position="1"/>
        <end position="21"/>
    </location>
</feature>
<name>A0A1Y6BL42_9PROT</name>
<sequence>MGAASVKDKGRGRGGRQPGRPRRRGLLALALAWLLLLLAVGGALIYAFLSYQAGLPEPAVTPPPRFEEAPVPAPQPPEQSPAGPAGAVPSEAMPSTAAPEPAEAPTEPPAGPAPTQRSEAEHTPTAPPPPAKPDHGTEGSAGQHAGPEQQAAIPKPEPAPPPAPVEPAWQRFAMPYAGAPSVPRIAVVVTGLGLHDSLTREAIEDLPAGITLSFSPYARGVETWLAQARANGHEVMLDLPMEPTSYPNSDPGHFALFVSKTPEQNLDQLSQVLARGSAYVGVAAVMGSRFTADADALRPVLSALGARGLIFLDNSASDNSVAVKLGRQLGVPTLYNDRTLDGEFVQANAIDSRLAQVERLARTKGVAIAMANVYPTTFRQLETWAAGLKEKGLALAPISSLIGRQPPPE</sequence>
<feature type="compositionally biased region" description="Basic and acidic residues" evidence="1">
    <location>
        <begin position="1"/>
        <end position="11"/>
    </location>
</feature>
<dbReference type="EMBL" id="FWZX01000004">
    <property type="protein sequence ID" value="SMF08247.1"/>
    <property type="molecule type" value="Genomic_DNA"/>
</dbReference>
<evidence type="ECO:0000256" key="1">
    <source>
        <dbReference type="SAM" id="MobiDB-lite"/>
    </source>
</evidence>
<feature type="compositionally biased region" description="Pro residues" evidence="1">
    <location>
        <begin position="155"/>
        <end position="165"/>
    </location>
</feature>
<dbReference type="GO" id="GO:0005975">
    <property type="term" value="P:carbohydrate metabolic process"/>
    <property type="evidence" value="ECO:0007669"/>
    <property type="project" value="InterPro"/>
</dbReference>
<dbReference type="PANTHER" id="PTHR30105">
    <property type="entry name" value="UNCHARACTERIZED YIBQ-RELATED"/>
    <property type="match status" value="1"/>
</dbReference>
<feature type="compositionally biased region" description="Basic residues" evidence="1">
    <location>
        <begin position="12"/>
        <end position="21"/>
    </location>
</feature>
<evidence type="ECO:0000313" key="3">
    <source>
        <dbReference type="EMBL" id="SMF08247.1"/>
    </source>
</evidence>
<dbReference type="InterPro" id="IPR006837">
    <property type="entry name" value="Divergent_DAC"/>
</dbReference>
<dbReference type="PANTHER" id="PTHR30105:SF2">
    <property type="entry name" value="DIVERGENT POLYSACCHARIDE DEACETYLASE SUPERFAMILY"/>
    <property type="match status" value="1"/>
</dbReference>
<dbReference type="Pfam" id="PF04748">
    <property type="entry name" value="Polysacc_deac_2"/>
    <property type="match status" value="1"/>
</dbReference>
<accession>A0A1Y6BL42</accession>